<keyword evidence="5" id="KW-1185">Reference proteome</keyword>
<dbReference type="AlphaFoldDB" id="A0A918S8E3"/>
<dbReference type="PANTHER" id="PTHR34982">
    <property type="entry name" value="YOP PROTEINS TRANSLOCATION PROTEIN L"/>
    <property type="match status" value="1"/>
</dbReference>
<keyword evidence="4" id="KW-0969">Cilium</keyword>
<evidence type="ECO:0000256" key="3">
    <source>
        <dbReference type="SAM" id="MobiDB-lite"/>
    </source>
</evidence>
<evidence type="ECO:0000313" key="5">
    <source>
        <dbReference type="Proteomes" id="UP000646579"/>
    </source>
</evidence>
<feature type="compositionally biased region" description="Basic and acidic residues" evidence="3">
    <location>
        <begin position="12"/>
        <end position="22"/>
    </location>
</feature>
<dbReference type="PANTHER" id="PTHR34982:SF1">
    <property type="entry name" value="FLAGELLAR ASSEMBLY PROTEIN FLIH"/>
    <property type="match status" value="1"/>
</dbReference>
<protein>
    <submittedName>
        <fullName evidence="4">Flagellar assembly protein FliH</fullName>
    </submittedName>
</protein>
<reference evidence="4" key="2">
    <citation type="submission" date="2020-09" db="EMBL/GenBank/DDBJ databases">
        <authorList>
            <person name="Sun Q."/>
            <person name="Kim S."/>
        </authorList>
    </citation>
    <scope>NUCLEOTIDE SEQUENCE</scope>
    <source>
        <strain evidence="4">KCTC 32437</strain>
    </source>
</reference>
<dbReference type="RefSeq" id="WP_189426021.1">
    <property type="nucleotide sequence ID" value="NZ_BMZE01000002.1"/>
</dbReference>
<organism evidence="4 5">
    <name type="scientific">Devosia pacifica</name>
    <dbReference type="NCBI Taxonomy" id="1335967"/>
    <lineage>
        <taxon>Bacteria</taxon>
        <taxon>Pseudomonadati</taxon>
        <taxon>Pseudomonadota</taxon>
        <taxon>Alphaproteobacteria</taxon>
        <taxon>Hyphomicrobiales</taxon>
        <taxon>Devosiaceae</taxon>
        <taxon>Devosia</taxon>
    </lineage>
</organism>
<keyword evidence="4" id="KW-0966">Cell projection</keyword>
<accession>A0A918S8E3</accession>
<reference evidence="4" key="1">
    <citation type="journal article" date="2014" name="Int. J. Syst. Evol. Microbiol.">
        <title>Complete genome sequence of Corynebacterium casei LMG S-19264T (=DSM 44701T), isolated from a smear-ripened cheese.</title>
        <authorList>
            <consortium name="US DOE Joint Genome Institute (JGI-PGF)"/>
            <person name="Walter F."/>
            <person name="Albersmeier A."/>
            <person name="Kalinowski J."/>
            <person name="Ruckert C."/>
        </authorList>
    </citation>
    <scope>NUCLEOTIDE SEQUENCE</scope>
    <source>
        <strain evidence="4">KCTC 32437</strain>
    </source>
</reference>
<evidence type="ECO:0000256" key="1">
    <source>
        <dbReference type="ARBA" id="ARBA00022448"/>
    </source>
</evidence>
<keyword evidence="2" id="KW-0653">Protein transport</keyword>
<sequence>MTQPARFTFDVDMGRRRPEARPAPRGVPEDEVERRIAEARQQAYAEGMKAGEQNAAAMAEQTLASAAATLATDAARASEALDTAIKAHLSSAVELAASVGRKLALHLIARNPTAELEALLAECLTGLDGAPHLVIRCNPELADAMREKAEQHIRSAGFAGRLIVMGDPEIRIGDGRLEWVDGGLVRDISQVSGAIDASIRNYLQASQAVQNEEQEP</sequence>
<dbReference type="GO" id="GO:0005829">
    <property type="term" value="C:cytosol"/>
    <property type="evidence" value="ECO:0007669"/>
    <property type="project" value="TreeGrafter"/>
</dbReference>
<evidence type="ECO:0000256" key="2">
    <source>
        <dbReference type="ARBA" id="ARBA00022927"/>
    </source>
</evidence>
<evidence type="ECO:0000313" key="4">
    <source>
        <dbReference type="EMBL" id="GHA28180.1"/>
    </source>
</evidence>
<dbReference type="InterPro" id="IPR051472">
    <property type="entry name" value="T3SS_Stator/FliH"/>
</dbReference>
<gene>
    <name evidence="4" type="primary">fliH</name>
    <name evidence="4" type="ORF">GCM10007989_25260</name>
</gene>
<proteinExistence type="predicted"/>
<name>A0A918S8E3_9HYPH</name>
<feature type="region of interest" description="Disordered" evidence="3">
    <location>
        <begin position="1"/>
        <end position="32"/>
    </location>
</feature>
<dbReference type="EMBL" id="BMZE01000002">
    <property type="protein sequence ID" value="GHA28180.1"/>
    <property type="molecule type" value="Genomic_DNA"/>
</dbReference>
<keyword evidence="4" id="KW-0282">Flagellum</keyword>
<dbReference type="Proteomes" id="UP000646579">
    <property type="component" value="Unassembled WGS sequence"/>
</dbReference>
<dbReference type="GO" id="GO:0015031">
    <property type="term" value="P:protein transport"/>
    <property type="evidence" value="ECO:0007669"/>
    <property type="project" value="UniProtKB-KW"/>
</dbReference>
<keyword evidence="1" id="KW-0813">Transport</keyword>
<comment type="caution">
    <text evidence="4">The sequence shown here is derived from an EMBL/GenBank/DDBJ whole genome shotgun (WGS) entry which is preliminary data.</text>
</comment>